<dbReference type="GeneID" id="95979383"/>
<keyword evidence="7 9" id="KW-0472">Membrane</keyword>
<keyword evidence="11" id="KW-1185">Reference proteome</keyword>
<protein>
    <recommendedName>
        <fullName evidence="12">Phosphatidylinositol N-acetylglucosaminyltransferase</fullName>
    </recommendedName>
</protein>
<accession>A0ABR3P5T2</accession>
<keyword evidence="4" id="KW-0337">GPI-anchor biosynthesis</keyword>
<dbReference type="InterPro" id="IPR009450">
    <property type="entry name" value="Plno_GlcNAc_GPI2"/>
</dbReference>
<evidence type="ECO:0000256" key="2">
    <source>
        <dbReference type="ARBA" id="ARBA00004687"/>
    </source>
</evidence>
<dbReference type="EMBL" id="JBFMKM010000013">
    <property type="protein sequence ID" value="KAL1301430.1"/>
    <property type="molecule type" value="Genomic_DNA"/>
</dbReference>
<comment type="pathway">
    <text evidence="2">Glycolipid biosynthesis; glycosylphosphatidylinositol-anchor biosynthesis.</text>
</comment>
<evidence type="ECO:0000256" key="8">
    <source>
        <dbReference type="SAM" id="MobiDB-lite"/>
    </source>
</evidence>
<dbReference type="Proteomes" id="UP001562354">
    <property type="component" value="Unassembled WGS sequence"/>
</dbReference>
<dbReference type="RefSeq" id="XP_069197706.1">
    <property type="nucleotide sequence ID" value="XM_069345505.1"/>
</dbReference>
<gene>
    <name evidence="10" type="ORF">AAFC00_005684</name>
</gene>
<sequence length="485" mass="52932">MPPDQAPEPNGVRNSTVRSQSSSHLRPEDAFYYTSPPRNDGQRHSSPLRPGDANSTTGGGTSTNAANRRKRDNRRGRSVSRRKKGAWKKLLWVKQPYPDNYTDEETFLDHLQRNPRLRPYEFWTLVADSTIIVQHIGSVIIFICCFTVIFQERVSPVSVVTYATIATVLGWVLRDYWVGQEEAAQAALAAAKESSKSTSTTTITEDQTSSDATLSPVEPSVMPMERGRAGLGIQAGATTAASRSHSRRPSLASPTETVAANASVTGHPTGASTFASFSYYPPYENERTTLSPRNQERIATAKSAILIYCALLGLSPILKSLTKSTSPDSIWAMSSWLMIINIFTFDYGAGVGAKFPASLPTNAALSASTVLASRLPSTTHVFSLTLFSIEVFGLFPVFRRHLRHVSWRGHLILTALVVVGAGGGLCMTISGGGWKAAVIGVLLGSILTCLAMGVTSWWLIGLQRYKNEIHGPWDPARPVIRRHWD</sequence>
<feature type="transmembrane region" description="Helical" evidence="9">
    <location>
        <begin position="381"/>
        <end position="398"/>
    </location>
</feature>
<feature type="compositionally biased region" description="Basic residues" evidence="8">
    <location>
        <begin position="67"/>
        <end position="82"/>
    </location>
</feature>
<feature type="region of interest" description="Disordered" evidence="8">
    <location>
        <begin position="1"/>
        <end position="82"/>
    </location>
</feature>
<feature type="compositionally biased region" description="Low complexity" evidence="8">
    <location>
        <begin position="190"/>
        <end position="211"/>
    </location>
</feature>
<evidence type="ECO:0000256" key="9">
    <source>
        <dbReference type="SAM" id="Phobius"/>
    </source>
</evidence>
<comment type="caution">
    <text evidence="10">The sequence shown here is derived from an EMBL/GenBank/DDBJ whole genome shotgun (WGS) entry which is preliminary data.</text>
</comment>
<dbReference type="Pfam" id="PF06432">
    <property type="entry name" value="GPI2"/>
    <property type="match status" value="1"/>
</dbReference>
<name>A0ABR3P5T2_9PEZI</name>
<dbReference type="PANTHER" id="PTHR12982:SF0">
    <property type="entry name" value="PHOSPHATIDYLINOSITOL N-ACETYLGLUCOSAMINYLTRANSFERASE SUBUNIT C"/>
    <property type="match status" value="1"/>
</dbReference>
<evidence type="ECO:0000256" key="6">
    <source>
        <dbReference type="ARBA" id="ARBA00022989"/>
    </source>
</evidence>
<feature type="transmembrane region" description="Helical" evidence="9">
    <location>
        <begin position="436"/>
        <end position="460"/>
    </location>
</feature>
<evidence type="ECO:0000256" key="7">
    <source>
        <dbReference type="ARBA" id="ARBA00023136"/>
    </source>
</evidence>
<feature type="compositionally biased region" description="Polar residues" evidence="8">
    <location>
        <begin position="12"/>
        <end position="24"/>
    </location>
</feature>
<evidence type="ECO:0008006" key="12">
    <source>
        <dbReference type="Google" id="ProtNLM"/>
    </source>
</evidence>
<feature type="transmembrane region" description="Helical" evidence="9">
    <location>
        <begin position="410"/>
        <end position="430"/>
    </location>
</feature>
<evidence type="ECO:0000256" key="1">
    <source>
        <dbReference type="ARBA" id="ARBA00004141"/>
    </source>
</evidence>
<organism evidence="10 11">
    <name type="scientific">Neodothiora populina</name>
    <dbReference type="NCBI Taxonomy" id="2781224"/>
    <lineage>
        <taxon>Eukaryota</taxon>
        <taxon>Fungi</taxon>
        <taxon>Dikarya</taxon>
        <taxon>Ascomycota</taxon>
        <taxon>Pezizomycotina</taxon>
        <taxon>Dothideomycetes</taxon>
        <taxon>Dothideomycetidae</taxon>
        <taxon>Dothideales</taxon>
        <taxon>Dothioraceae</taxon>
        <taxon>Neodothiora</taxon>
    </lineage>
</organism>
<reference evidence="10 11" key="1">
    <citation type="submission" date="2024-07" db="EMBL/GenBank/DDBJ databases">
        <title>Draft sequence of the Neodothiora populina.</title>
        <authorList>
            <person name="Drown D.D."/>
            <person name="Schuette U.S."/>
            <person name="Buechlein A.B."/>
            <person name="Rusch D.R."/>
            <person name="Winton L.W."/>
            <person name="Adams G.A."/>
        </authorList>
    </citation>
    <scope>NUCLEOTIDE SEQUENCE [LARGE SCALE GENOMIC DNA]</scope>
    <source>
        <strain evidence="10 11">CPC 39397</strain>
    </source>
</reference>
<evidence type="ECO:0000313" key="11">
    <source>
        <dbReference type="Proteomes" id="UP001562354"/>
    </source>
</evidence>
<feature type="transmembrane region" description="Helical" evidence="9">
    <location>
        <begin position="330"/>
        <end position="348"/>
    </location>
</feature>
<feature type="region of interest" description="Disordered" evidence="8">
    <location>
        <begin position="190"/>
        <end position="220"/>
    </location>
</feature>
<evidence type="ECO:0000256" key="5">
    <source>
        <dbReference type="ARBA" id="ARBA00022692"/>
    </source>
</evidence>
<evidence type="ECO:0000256" key="3">
    <source>
        <dbReference type="ARBA" id="ARBA00008321"/>
    </source>
</evidence>
<dbReference type="PANTHER" id="PTHR12982">
    <property type="entry name" value="PHOSPHATIDYLINOSITOL GLYCAN, CLASS C"/>
    <property type="match status" value="1"/>
</dbReference>
<evidence type="ECO:0000256" key="4">
    <source>
        <dbReference type="ARBA" id="ARBA00022502"/>
    </source>
</evidence>
<evidence type="ECO:0000313" key="10">
    <source>
        <dbReference type="EMBL" id="KAL1301430.1"/>
    </source>
</evidence>
<comment type="subcellular location">
    <subcellularLocation>
        <location evidence="1">Membrane</location>
        <topology evidence="1">Multi-pass membrane protein</topology>
    </subcellularLocation>
</comment>
<proteinExistence type="inferred from homology"/>
<comment type="similarity">
    <text evidence="3">Belongs to the PIGC family.</text>
</comment>
<keyword evidence="5 9" id="KW-0812">Transmembrane</keyword>
<feature type="transmembrane region" description="Helical" evidence="9">
    <location>
        <begin position="122"/>
        <end position="150"/>
    </location>
</feature>
<keyword evidence="6 9" id="KW-1133">Transmembrane helix</keyword>